<accession>A0A1M6L5H4</accession>
<dbReference type="OrthoDB" id="2376435at2"/>
<proteinExistence type="predicted"/>
<gene>
    <name evidence="1" type="ORF">SAMN05443507_102106</name>
</gene>
<dbReference type="EMBL" id="FRAF01000002">
    <property type="protein sequence ID" value="SHJ66468.1"/>
    <property type="molecule type" value="Genomic_DNA"/>
</dbReference>
<keyword evidence="2" id="KW-1185">Reference proteome</keyword>
<reference evidence="2" key="1">
    <citation type="submission" date="2016-11" db="EMBL/GenBank/DDBJ databases">
        <authorList>
            <person name="Varghese N."/>
            <person name="Submissions S."/>
        </authorList>
    </citation>
    <scope>NUCLEOTIDE SEQUENCE [LARGE SCALE GENOMIC DNA]</scope>
    <source>
        <strain evidence="2">USBA-503</strain>
    </source>
</reference>
<dbReference type="STRING" id="1830138.SAMN05443507_102106"/>
<sequence>MAKFDPLDWTHQWDDFEMYMYLDNVGDGEEKPGIRMQVSRRCLEDGAEQWELLYDRKIADWPAGILIGEVNNSLEEQVLREYLDSHPSLVEDEKRFLAAFLQDEGSLDVN</sequence>
<evidence type="ECO:0000313" key="2">
    <source>
        <dbReference type="Proteomes" id="UP000184016"/>
    </source>
</evidence>
<dbReference type="AlphaFoldDB" id="A0A1M6L5H4"/>
<dbReference type="RefSeq" id="WP_072872859.1">
    <property type="nucleotide sequence ID" value="NZ_FRAF01000002.1"/>
</dbReference>
<protein>
    <submittedName>
        <fullName evidence="1">Uncharacterized protein</fullName>
    </submittedName>
</protein>
<dbReference type="Proteomes" id="UP000184016">
    <property type="component" value="Unassembled WGS sequence"/>
</dbReference>
<evidence type="ECO:0000313" key="1">
    <source>
        <dbReference type="EMBL" id="SHJ66468.1"/>
    </source>
</evidence>
<organism evidence="1 2">
    <name type="scientific">Alicyclobacillus tolerans</name>
    <dbReference type="NCBI Taxonomy" id="90970"/>
    <lineage>
        <taxon>Bacteria</taxon>
        <taxon>Bacillati</taxon>
        <taxon>Bacillota</taxon>
        <taxon>Bacilli</taxon>
        <taxon>Bacillales</taxon>
        <taxon>Alicyclobacillaceae</taxon>
        <taxon>Alicyclobacillus</taxon>
    </lineage>
</organism>
<name>A0A1M6L5H4_9BACL</name>